<dbReference type="InterPro" id="IPR052752">
    <property type="entry name" value="NACHT-WD_repeat"/>
</dbReference>
<dbReference type="AlphaFoldDB" id="A0A9D4MCX2"/>
<feature type="domain" description="NWD1/2-like winged helix-turn-helix" evidence="3">
    <location>
        <begin position="17"/>
        <end position="128"/>
    </location>
</feature>
<accession>A0A9D4MCX2</accession>
<evidence type="ECO:0000313" key="5">
    <source>
        <dbReference type="Proteomes" id="UP000828390"/>
    </source>
</evidence>
<keyword evidence="5" id="KW-1185">Reference proteome</keyword>
<dbReference type="Pfam" id="PF25469">
    <property type="entry name" value="WHD_NWD1"/>
    <property type="match status" value="1"/>
</dbReference>
<organism evidence="4 5">
    <name type="scientific">Dreissena polymorpha</name>
    <name type="common">Zebra mussel</name>
    <name type="synonym">Mytilus polymorpha</name>
    <dbReference type="NCBI Taxonomy" id="45954"/>
    <lineage>
        <taxon>Eukaryota</taxon>
        <taxon>Metazoa</taxon>
        <taxon>Spiralia</taxon>
        <taxon>Lophotrochozoa</taxon>
        <taxon>Mollusca</taxon>
        <taxon>Bivalvia</taxon>
        <taxon>Autobranchia</taxon>
        <taxon>Heteroconchia</taxon>
        <taxon>Euheterodonta</taxon>
        <taxon>Imparidentia</taxon>
        <taxon>Neoheterodontei</taxon>
        <taxon>Myida</taxon>
        <taxon>Dreissenoidea</taxon>
        <taxon>Dreissenidae</taxon>
        <taxon>Dreissena</taxon>
    </lineage>
</organism>
<comment type="caution">
    <text evidence="4">The sequence shown here is derived from an EMBL/GenBank/DDBJ whole genome shotgun (WGS) entry which is preliminary data.</text>
</comment>
<keyword evidence="2" id="KW-0677">Repeat</keyword>
<dbReference type="OrthoDB" id="6129112at2759"/>
<dbReference type="InterPro" id="IPR057588">
    <property type="entry name" value="NWD1/2-like_WH"/>
</dbReference>
<evidence type="ECO:0000256" key="2">
    <source>
        <dbReference type="ARBA" id="ARBA00022737"/>
    </source>
</evidence>
<reference evidence="4" key="2">
    <citation type="submission" date="2020-11" db="EMBL/GenBank/DDBJ databases">
        <authorList>
            <person name="McCartney M.A."/>
            <person name="Auch B."/>
            <person name="Kono T."/>
            <person name="Mallez S."/>
            <person name="Becker A."/>
            <person name="Gohl D.M."/>
            <person name="Silverstein K.A.T."/>
            <person name="Koren S."/>
            <person name="Bechman K.B."/>
            <person name="Herman A."/>
            <person name="Abrahante J.E."/>
            <person name="Garbe J."/>
        </authorList>
    </citation>
    <scope>NUCLEOTIDE SEQUENCE</scope>
    <source>
        <strain evidence="4">Duluth1</strain>
        <tissue evidence="4">Whole animal</tissue>
    </source>
</reference>
<dbReference type="EMBL" id="JAIWYP010000002">
    <property type="protein sequence ID" value="KAH3873951.1"/>
    <property type="molecule type" value="Genomic_DNA"/>
</dbReference>
<evidence type="ECO:0000259" key="3">
    <source>
        <dbReference type="Pfam" id="PF25469"/>
    </source>
</evidence>
<evidence type="ECO:0000256" key="1">
    <source>
        <dbReference type="ARBA" id="ARBA00022574"/>
    </source>
</evidence>
<name>A0A9D4MCX2_DREPO</name>
<gene>
    <name evidence="4" type="ORF">DPMN_037192</name>
</gene>
<proteinExistence type="predicted"/>
<sequence length="137" mass="15823">MLWRSFDPPSRTVLQTTVRTSVDFLFSRLEKLHSRILVCRALGYFTLANHGITEAELDDVLSCDDDVLNDVYTYWTPPMRRLPPLLLVCIRADIDQYVVEHGADGARVLNWYHRQFTEAAHERYCADYAQKSVSIAT</sequence>
<dbReference type="Proteomes" id="UP000828390">
    <property type="component" value="Unassembled WGS sequence"/>
</dbReference>
<dbReference type="PANTHER" id="PTHR19871:SF14">
    <property type="entry name" value="DUF4062 DOMAIN-CONTAINING PROTEIN"/>
    <property type="match status" value="1"/>
</dbReference>
<protein>
    <recommendedName>
        <fullName evidence="3">NWD1/2-like winged helix-turn-helix domain-containing protein</fullName>
    </recommendedName>
</protein>
<reference evidence="4" key="1">
    <citation type="journal article" date="2019" name="bioRxiv">
        <title>The Genome of the Zebra Mussel, Dreissena polymorpha: A Resource for Invasive Species Research.</title>
        <authorList>
            <person name="McCartney M.A."/>
            <person name="Auch B."/>
            <person name="Kono T."/>
            <person name="Mallez S."/>
            <person name="Zhang Y."/>
            <person name="Obille A."/>
            <person name="Becker A."/>
            <person name="Abrahante J.E."/>
            <person name="Garbe J."/>
            <person name="Badalamenti J.P."/>
            <person name="Herman A."/>
            <person name="Mangelson H."/>
            <person name="Liachko I."/>
            <person name="Sullivan S."/>
            <person name="Sone E.D."/>
            <person name="Koren S."/>
            <person name="Silverstein K.A.T."/>
            <person name="Beckman K.B."/>
            <person name="Gohl D.M."/>
        </authorList>
    </citation>
    <scope>NUCLEOTIDE SEQUENCE</scope>
    <source>
        <strain evidence="4">Duluth1</strain>
        <tissue evidence="4">Whole animal</tissue>
    </source>
</reference>
<evidence type="ECO:0000313" key="4">
    <source>
        <dbReference type="EMBL" id="KAH3873951.1"/>
    </source>
</evidence>
<dbReference type="PANTHER" id="PTHR19871">
    <property type="entry name" value="BETA TRANSDUCIN-RELATED PROTEIN"/>
    <property type="match status" value="1"/>
</dbReference>
<keyword evidence="1" id="KW-0853">WD repeat</keyword>